<name>A0A087SX56_STEMI</name>
<reference evidence="1 2" key="1">
    <citation type="submission" date="2013-11" db="EMBL/GenBank/DDBJ databases">
        <title>Genome sequencing of Stegodyphus mimosarum.</title>
        <authorList>
            <person name="Bechsgaard J."/>
        </authorList>
    </citation>
    <scope>NUCLEOTIDE SEQUENCE [LARGE SCALE GENOMIC DNA]</scope>
</reference>
<feature type="non-terminal residue" evidence="1">
    <location>
        <position position="48"/>
    </location>
</feature>
<organism evidence="1 2">
    <name type="scientific">Stegodyphus mimosarum</name>
    <name type="common">African social velvet spider</name>
    <dbReference type="NCBI Taxonomy" id="407821"/>
    <lineage>
        <taxon>Eukaryota</taxon>
        <taxon>Metazoa</taxon>
        <taxon>Ecdysozoa</taxon>
        <taxon>Arthropoda</taxon>
        <taxon>Chelicerata</taxon>
        <taxon>Arachnida</taxon>
        <taxon>Araneae</taxon>
        <taxon>Araneomorphae</taxon>
        <taxon>Entelegynae</taxon>
        <taxon>Eresoidea</taxon>
        <taxon>Eresidae</taxon>
        <taxon>Stegodyphus</taxon>
    </lineage>
</organism>
<gene>
    <name evidence="1" type="ORF">X975_26113</name>
</gene>
<dbReference type="Proteomes" id="UP000054359">
    <property type="component" value="Unassembled WGS sequence"/>
</dbReference>
<dbReference type="EMBL" id="KK112359">
    <property type="protein sequence ID" value="KFM57445.1"/>
    <property type="molecule type" value="Genomic_DNA"/>
</dbReference>
<protein>
    <submittedName>
        <fullName evidence="1">Uncharacterized protein</fullName>
    </submittedName>
</protein>
<sequence>MHFPLMHRSKVSDPQVVPSITFSLRRKYAEVQLARQYNLHLSLILVWL</sequence>
<keyword evidence="2" id="KW-1185">Reference proteome</keyword>
<evidence type="ECO:0000313" key="2">
    <source>
        <dbReference type="Proteomes" id="UP000054359"/>
    </source>
</evidence>
<proteinExistence type="predicted"/>
<accession>A0A087SX56</accession>
<dbReference type="AlphaFoldDB" id="A0A087SX56"/>
<evidence type="ECO:0000313" key="1">
    <source>
        <dbReference type="EMBL" id="KFM57445.1"/>
    </source>
</evidence>